<comment type="caution">
    <text evidence="2">The sequence shown here is derived from an EMBL/GenBank/DDBJ whole genome shotgun (WGS) entry which is preliminary data.</text>
</comment>
<keyword evidence="3" id="KW-1185">Reference proteome</keyword>
<proteinExistence type="predicted"/>
<organism evidence="2 3">
    <name type="scientific">Loxostege sticticalis</name>
    <name type="common">Beet webworm moth</name>
    <dbReference type="NCBI Taxonomy" id="481309"/>
    <lineage>
        <taxon>Eukaryota</taxon>
        <taxon>Metazoa</taxon>
        <taxon>Ecdysozoa</taxon>
        <taxon>Arthropoda</taxon>
        <taxon>Hexapoda</taxon>
        <taxon>Insecta</taxon>
        <taxon>Pterygota</taxon>
        <taxon>Neoptera</taxon>
        <taxon>Endopterygota</taxon>
        <taxon>Lepidoptera</taxon>
        <taxon>Glossata</taxon>
        <taxon>Ditrysia</taxon>
        <taxon>Pyraloidea</taxon>
        <taxon>Crambidae</taxon>
        <taxon>Pyraustinae</taxon>
        <taxon>Loxostege</taxon>
    </lineage>
</organism>
<dbReference type="EMBL" id="JBEUOH010000014">
    <property type="protein sequence ID" value="KAL0879796.1"/>
    <property type="molecule type" value="Genomic_DNA"/>
</dbReference>
<dbReference type="InterPro" id="IPR029526">
    <property type="entry name" value="PGBD"/>
</dbReference>
<evidence type="ECO:0000313" key="3">
    <source>
        <dbReference type="Proteomes" id="UP001549920"/>
    </source>
</evidence>
<reference evidence="2 3" key="1">
    <citation type="submission" date="2024-06" db="EMBL/GenBank/DDBJ databases">
        <title>A chromosome-level genome assembly of beet webworm, Loxostege sticticalis.</title>
        <authorList>
            <person name="Zhang Y."/>
        </authorList>
    </citation>
    <scope>NUCLEOTIDE SEQUENCE [LARGE SCALE GENOMIC DNA]</scope>
    <source>
        <strain evidence="2">AQ026</strain>
        <tissue evidence="2">Whole body</tissue>
    </source>
</reference>
<evidence type="ECO:0000313" key="2">
    <source>
        <dbReference type="EMBL" id="KAL0879796.1"/>
    </source>
</evidence>
<dbReference type="PANTHER" id="PTHR46599">
    <property type="entry name" value="PIGGYBAC TRANSPOSABLE ELEMENT-DERIVED PROTEIN 4"/>
    <property type="match status" value="1"/>
</dbReference>
<feature type="domain" description="PiggyBac transposable element-derived protein" evidence="1">
    <location>
        <begin position="18"/>
        <end position="208"/>
    </location>
</feature>
<dbReference type="PANTHER" id="PTHR46599:SF2">
    <property type="entry name" value="PIGGYBAC TRANSPOSABLE ELEMENT-DERIVED PROTEIN 4-LIKE"/>
    <property type="match status" value="1"/>
</dbReference>
<name>A0ABR3HTB6_LOXSC</name>
<sequence length="232" mass="26672">MIILSNHNQDIQTLINCINKLLPLLNLLGNNFQTNAKNSSSQSVDDSMILFKGRSTLKQYMPLKPIKRGYKVWCRCDSQSGYLYEFEIYTGKTGQGTETGLEAKVVKNLTGKLMEEEFEKHVTFDNFFTDTALLQYLHDNGLFATGTVRRNRADLPTMIKNTKNLKLAKGKFKSRTKKDVAFTVWQDTKEVLILSTAFHPKINNTHVTRTQKDGSKKLIKPWLFNNTRREWG</sequence>
<accession>A0ABR3HTB6</accession>
<evidence type="ECO:0000259" key="1">
    <source>
        <dbReference type="Pfam" id="PF13843"/>
    </source>
</evidence>
<dbReference type="Proteomes" id="UP001549920">
    <property type="component" value="Unassembled WGS sequence"/>
</dbReference>
<gene>
    <name evidence="2" type="ORF">ABMA27_003507</name>
</gene>
<dbReference type="Pfam" id="PF13843">
    <property type="entry name" value="DDE_Tnp_1_7"/>
    <property type="match status" value="1"/>
</dbReference>
<protein>
    <recommendedName>
        <fullName evidence="1">PiggyBac transposable element-derived protein domain-containing protein</fullName>
    </recommendedName>
</protein>